<evidence type="ECO:0000313" key="1">
    <source>
        <dbReference type="EMBL" id="GGF30337.1"/>
    </source>
</evidence>
<name>A0ABQ1V055_9FLAO</name>
<dbReference type="Gene3D" id="2.180.10.10">
    <property type="entry name" value="RHS repeat-associated core"/>
    <property type="match status" value="1"/>
</dbReference>
<dbReference type="EMBL" id="BMKP01000018">
    <property type="protein sequence ID" value="GGF30337.1"/>
    <property type="molecule type" value="Genomic_DNA"/>
</dbReference>
<reference evidence="2" key="1">
    <citation type="journal article" date="2019" name="Int. J. Syst. Evol. Microbiol.">
        <title>The Global Catalogue of Microorganisms (GCM) 10K type strain sequencing project: providing services to taxonomists for standard genome sequencing and annotation.</title>
        <authorList>
            <consortium name="The Broad Institute Genomics Platform"/>
            <consortium name="The Broad Institute Genome Sequencing Center for Infectious Disease"/>
            <person name="Wu L."/>
            <person name="Ma J."/>
        </authorList>
    </citation>
    <scope>NUCLEOTIDE SEQUENCE [LARGE SCALE GENOMIC DNA]</scope>
    <source>
        <strain evidence="2">CGMCC 1.16060</strain>
    </source>
</reference>
<gene>
    <name evidence="1" type="ORF">GCM10011518_44480</name>
</gene>
<sequence>MNKNLFLLITLLHINFYAQTITSPYTSVEGSLKSPQVHLLKQFVDHPVDLSRGLADVTVPIYDIQFAGQTLPVKLMFHASGLKANAAESGMLGVKWALNAGGFISREVKGIPDEQRSHKQGITMGYTPDWMTLYGGGADRGYSANNFIFQHHTLGFFWGPEYNGVYGKYEDTEYDVFTFSLPNGQSGKFILKDNNGDKSASFMPYKPFKLTNPEVTYAFQNYQFLKFNITDDQGYTYTFGPYWEMDRQNIANSWMLTSITSPNKKDIITYDYTTTTYDGNSEIVPVVINDEVLDVRGDYYIGNDFEGQPDGILMNALKQITWESTGYFQKNYNPVPYHNHDVCLPSKITYNDMVVNFTYSDYQQLAKIEILNDNKIIRQAEFNFMDNAYMFLKSVIIKGSDENVAEKYSFDYYHLDKFPEMNKLANSADYWGYYNSTVHNVIQKDTVNILFRQAGYGGGSIIMLEEEIGSGNNRYSEAEDMKIGMIKSITYPTGGTATFDYEGNQYKDHSNITRQCGGLRIKNITYDAKMEKWPKKREFTYGKNEDGIGKIPDYLLPPLPFVGHRNSFEETKTIYLIDDDVFPDIGHAVGGYTTRHITGSFPGKYYTYLYNLVAYDKVTEYYGEINKNIGKTENYYSINIPLHSDYVFNYSNFTFQQSKYSIDPSSFWNGNHLYKKIEYKNENQIYSKVKETEYLYGETVIDEIYDLSIFPFKNVVAYNTSGIPPSWPAITELEVIKSNPGELFGYKVQKYAIGIENLIQSTEKLYLKNNDSIVQRTINTFDLAKPTFLRERTTISSKGESITQKFSYPFNSNRGVYSQMTTANVISPVIENLTLNNNKVTGSALLTYKKSDDNFVPDKNYTAQFSTPLPFANFTAFSGSTKDSHYGVDPENTYDAYDDHGNPTQITSKGKATTVYIWGYEKDYPISKIENATYTPGQPNTITAAQQALIDNAVTAATGENGLVAETSLRDKLQLLRTGFPDAMVSTFTYDPLIGITSMTDPKGYVMYYEYDAYGRLKQVRDKENKILSANRYNYKNQ</sequence>
<evidence type="ECO:0000313" key="2">
    <source>
        <dbReference type="Proteomes" id="UP000655016"/>
    </source>
</evidence>
<proteinExistence type="predicted"/>
<keyword evidence="2" id="KW-1185">Reference proteome</keyword>
<protein>
    <recommendedName>
        <fullName evidence="3">YD repeat-containing protein</fullName>
    </recommendedName>
</protein>
<dbReference type="RefSeq" id="WP_163396760.1">
    <property type="nucleotide sequence ID" value="NZ_BMKP01000018.1"/>
</dbReference>
<organism evidence="1 2">
    <name type="scientific">Flavobacterium limi</name>
    <dbReference type="NCBI Taxonomy" id="2045105"/>
    <lineage>
        <taxon>Bacteria</taxon>
        <taxon>Pseudomonadati</taxon>
        <taxon>Bacteroidota</taxon>
        <taxon>Flavobacteriia</taxon>
        <taxon>Flavobacteriales</taxon>
        <taxon>Flavobacteriaceae</taxon>
        <taxon>Flavobacterium</taxon>
    </lineage>
</organism>
<evidence type="ECO:0008006" key="3">
    <source>
        <dbReference type="Google" id="ProtNLM"/>
    </source>
</evidence>
<accession>A0ABQ1V055</accession>
<dbReference type="Proteomes" id="UP000655016">
    <property type="component" value="Unassembled WGS sequence"/>
</dbReference>
<comment type="caution">
    <text evidence="1">The sequence shown here is derived from an EMBL/GenBank/DDBJ whole genome shotgun (WGS) entry which is preliminary data.</text>
</comment>